<evidence type="ECO:0000256" key="2">
    <source>
        <dbReference type="ARBA" id="ARBA00022448"/>
    </source>
</evidence>
<feature type="region of interest" description="Disordered" evidence="12">
    <location>
        <begin position="66"/>
        <end position="123"/>
    </location>
</feature>
<dbReference type="GO" id="GO:0008076">
    <property type="term" value="C:voltage-gated potassium channel complex"/>
    <property type="evidence" value="ECO:0007669"/>
    <property type="project" value="InterPro"/>
</dbReference>
<dbReference type="GO" id="GO:0001508">
    <property type="term" value="P:action potential"/>
    <property type="evidence" value="ECO:0007669"/>
    <property type="project" value="TreeGrafter"/>
</dbReference>
<dbReference type="InterPro" id="IPR005821">
    <property type="entry name" value="Ion_trans_dom"/>
</dbReference>
<reference evidence="15 16" key="1">
    <citation type="journal article" date="2017" name="Nat. Ecol. Evol.">
        <title>Scallop genome provides insights into evolution of bilaterian karyotype and development.</title>
        <authorList>
            <person name="Wang S."/>
            <person name="Zhang J."/>
            <person name="Jiao W."/>
            <person name="Li J."/>
            <person name="Xun X."/>
            <person name="Sun Y."/>
            <person name="Guo X."/>
            <person name="Huan P."/>
            <person name="Dong B."/>
            <person name="Zhang L."/>
            <person name="Hu X."/>
            <person name="Sun X."/>
            <person name="Wang J."/>
            <person name="Zhao C."/>
            <person name="Wang Y."/>
            <person name="Wang D."/>
            <person name="Huang X."/>
            <person name="Wang R."/>
            <person name="Lv J."/>
            <person name="Li Y."/>
            <person name="Zhang Z."/>
            <person name="Liu B."/>
            <person name="Lu W."/>
            <person name="Hui Y."/>
            <person name="Liang J."/>
            <person name="Zhou Z."/>
            <person name="Hou R."/>
            <person name="Li X."/>
            <person name="Liu Y."/>
            <person name="Li H."/>
            <person name="Ning X."/>
            <person name="Lin Y."/>
            <person name="Zhao L."/>
            <person name="Xing Q."/>
            <person name="Dou J."/>
            <person name="Li Y."/>
            <person name="Mao J."/>
            <person name="Guo H."/>
            <person name="Dou H."/>
            <person name="Li T."/>
            <person name="Mu C."/>
            <person name="Jiang W."/>
            <person name="Fu Q."/>
            <person name="Fu X."/>
            <person name="Miao Y."/>
            <person name="Liu J."/>
            <person name="Yu Q."/>
            <person name="Li R."/>
            <person name="Liao H."/>
            <person name="Li X."/>
            <person name="Kong Y."/>
            <person name="Jiang Z."/>
            <person name="Chourrout D."/>
            <person name="Li R."/>
            <person name="Bao Z."/>
        </authorList>
    </citation>
    <scope>NUCLEOTIDE SEQUENCE [LARGE SCALE GENOMIC DNA]</scope>
    <source>
        <strain evidence="15 16">PY_sf001</strain>
    </source>
</reference>
<evidence type="ECO:0000313" key="16">
    <source>
        <dbReference type="Proteomes" id="UP000242188"/>
    </source>
</evidence>
<keyword evidence="16" id="KW-1185">Reference proteome</keyword>
<feature type="transmembrane region" description="Helical" evidence="13">
    <location>
        <begin position="174"/>
        <end position="196"/>
    </location>
</feature>
<keyword evidence="9" id="KW-0406">Ion transport</keyword>
<proteinExistence type="predicted"/>
<feature type="transmembrane region" description="Helical" evidence="13">
    <location>
        <begin position="281"/>
        <end position="297"/>
    </location>
</feature>
<keyword evidence="10 13" id="KW-0472">Membrane</keyword>
<dbReference type="AlphaFoldDB" id="A0A210Q7Y3"/>
<evidence type="ECO:0000256" key="1">
    <source>
        <dbReference type="ARBA" id="ARBA00004141"/>
    </source>
</evidence>
<sequence>MLFTAPISKVYVGISACFIVISIFVLCASTHPAFQRELEISEWKEYFKSEPGKFDEMFENKKVSIAKPTLPPGKSGNADISNNPGHGNKGSAQPRTREIVGSAQTPIREKRDDDGEQIANETMSTNEVKNFTRSLPTNLHSRYHFLDIVDYVMVTYFSLEFALRLLFCPVKRRFFISILNIVDIVALSSECLIMIFETIFPKERFTSFSLLDIVECIQIARVFRLFRLIKNFIGFRVLVYSVKASFANMMLMVFLLMVAALIFSTSVFYLDRDQFPSIPDAIWWAIITMTTVGYGDMHPGTMAGKIIGCLCAVSGVFVLAVLIPVLVTNFLLFIGFARIPKRDKEGLASMVRKEYEIREFNNTKSKVRVQLSCP</sequence>
<feature type="domain" description="Ion transport" evidence="14">
    <location>
        <begin position="141"/>
        <end position="330"/>
    </location>
</feature>
<dbReference type="Pfam" id="PF00520">
    <property type="entry name" value="Ion_trans"/>
    <property type="match status" value="1"/>
</dbReference>
<evidence type="ECO:0000313" key="15">
    <source>
        <dbReference type="EMBL" id="OWF44846.1"/>
    </source>
</evidence>
<evidence type="ECO:0000256" key="11">
    <source>
        <dbReference type="ARBA" id="ARBA00023303"/>
    </source>
</evidence>
<evidence type="ECO:0000256" key="3">
    <source>
        <dbReference type="ARBA" id="ARBA00022538"/>
    </source>
</evidence>
<dbReference type="EMBL" id="NEDP02004657">
    <property type="protein sequence ID" value="OWF44846.1"/>
    <property type="molecule type" value="Genomic_DNA"/>
</dbReference>
<keyword evidence="6" id="KW-0851">Voltage-gated channel</keyword>
<evidence type="ECO:0000256" key="13">
    <source>
        <dbReference type="SAM" id="Phobius"/>
    </source>
</evidence>
<dbReference type="InterPro" id="IPR027359">
    <property type="entry name" value="Volt_channel_dom_sf"/>
</dbReference>
<evidence type="ECO:0000256" key="7">
    <source>
        <dbReference type="ARBA" id="ARBA00022958"/>
    </source>
</evidence>
<dbReference type="STRING" id="6573.A0A210Q7Y3"/>
<name>A0A210Q7Y3_MIZYE</name>
<dbReference type="Gene3D" id="1.20.120.350">
    <property type="entry name" value="Voltage-gated potassium channels. Chain C"/>
    <property type="match status" value="1"/>
</dbReference>
<keyword evidence="11" id="KW-0407">Ion channel</keyword>
<dbReference type="Gene3D" id="1.10.287.70">
    <property type="match status" value="1"/>
</dbReference>
<evidence type="ECO:0000256" key="9">
    <source>
        <dbReference type="ARBA" id="ARBA00023065"/>
    </source>
</evidence>
<feature type="compositionally biased region" description="Polar residues" evidence="12">
    <location>
        <begin position="78"/>
        <end position="94"/>
    </location>
</feature>
<feature type="transmembrane region" description="Helical" evidence="13">
    <location>
        <begin position="148"/>
        <end position="167"/>
    </location>
</feature>
<dbReference type="Proteomes" id="UP000242188">
    <property type="component" value="Unassembled WGS sequence"/>
</dbReference>
<evidence type="ECO:0000256" key="8">
    <source>
        <dbReference type="ARBA" id="ARBA00022989"/>
    </source>
</evidence>
<feature type="transmembrane region" description="Helical" evidence="13">
    <location>
        <begin position="12"/>
        <end position="34"/>
    </location>
</feature>
<protein>
    <submittedName>
        <fullName evidence="15">Potassium voltage-gated channel subfamily A member 2</fullName>
    </submittedName>
</protein>
<evidence type="ECO:0000256" key="5">
    <source>
        <dbReference type="ARBA" id="ARBA00022826"/>
    </source>
</evidence>
<gene>
    <name evidence="15" type="ORF">KP79_PYT21481</name>
</gene>
<keyword evidence="4 13" id="KW-0812">Transmembrane</keyword>
<evidence type="ECO:0000256" key="4">
    <source>
        <dbReference type="ARBA" id="ARBA00022692"/>
    </source>
</evidence>
<dbReference type="PRINTS" id="PR00169">
    <property type="entry name" value="KCHANNEL"/>
</dbReference>
<keyword evidence="8 13" id="KW-1133">Transmembrane helix</keyword>
<accession>A0A210Q7Y3</accession>
<dbReference type="OrthoDB" id="433309at2759"/>
<evidence type="ECO:0000256" key="6">
    <source>
        <dbReference type="ARBA" id="ARBA00022882"/>
    </source>
</evidence>
<keyword evidence="7" id="KW-0630">Potassium</keyword>
<keyword evidence="3" id="KW-0633">Potassium transport</keyword>
<dbReference type="PANTHER" id="PTHR11537:SF252">
    <property type="entry name" value="POTASSIUM VOLTAGE-GATED CHANNEL PROTEIN SHAW"/>
    <property type="match status" value="1"/>
</dbReference>
<comment type="caution">
    <text evidence="15">The sequence shown here is derived from an EMBL/GenBank/DDBJ whole genome shotgun (WGS) entry which is preliminary data.</text>
</comment>
<evidence type="ECO:0000256" key="12">
    <source>
        <dbReference type="SAM" id="MobiDB-lite"/>
    </source>
</evidence>
<evidence type="ECO:0000256" key="10">
    <source>
        <dbReference type="ARBA" id="ARBA00023136"/>
    </source>
</evidence>
<dbReference type="InterPro" id="IPR028325">
    <property type="entry name" value="VG_K_chnl"/>
</dbReference>
<organism evidence="15 16">
    <name type="scientific">Mizuhopecten yessoensis</name>
    <name type="common">Japanese scallop</name>
    <name type="synonym">Patinopecten yessoensis</name>
    <dbReference type="NCBI Taxonomy" id="6573"/>
    <lineage>
        <taxon>Eukaryota</taxon>
        <taxon>Metazoa</taxon>
        <taxon>Spiralia</taxon>
        <taxon>Lophotrochozoa</taxon>
        <taxon>Mollusca</taxon>
        <taxon>Bivalvia</taxon>
        <taxon>Autobranchia</taxon>
        <taxon>Pteriomorphia</taxon>
        <taxon>Pectinida</taxon>
        <taxon>Pectinoidea</taxon>
        <taxon>Pectinidae</taxon>
        <taxon>Mizuhopecten</taxon>
    </lineage>
</organism>
<dbReference type="FunFam" id="1.10.287.70:FF:000028">
    <property type="entry name" value="potassium voltage-gated channel subfamily D member 3"/>
    <property type="match status" value="1"/>
</dbReference>
<dbReference type="PANTHER" id="PTHR11537">
    <property type="entry name" value="VOLTAGE-GATED POTASSIUM CHANNEL"/>
    <property type="match status" value="1"/>
</dbReference>
<keyword evidence="2" id="KW-0813">Transport</keyword>
<comment type="subcellular location">
    <subcellularLocation>
        <location evidence="1">Membrane</location>
        <topology evidence="1">Multi-pass membrane protein</topology>
    </subcellularLocation>
</comment>
<evidence type="ECO:0000259" key="14">
    <source>
        <dbReference type="Pfam" id="PF00520"/>
    </source>
</evidence>
<dbReference type="GO" id="GO:0005251">
    <property type="term" value="F:delayed rectifier potassium channel activity"/>
    <property type="evidence" value="ECO:0007669"/>
    <property type="project" value="TreeGrafter"/>
</dbReference>
<feature type="transmembrane region" description="Helical" evidence="13">
    <location>
        <begin position="246"/>
        <end position="269"/>
    </location>
</feature>
<keyword evidence="5" id="KW-0631">Potassium channel</keyword>
<dbReference type="SUPFAM" id="SSF81324">
    <property type="entry name" value="Voltage-gated potassium channels"/>
    <property type="match status" value="1"/>
</dbReference>
<feature type="transmembrane region" description="Helical" evidence="13">
    <location>
        <begin position="309"/>
        <end position="337"/>
    </location>
</feature>